<evidence type="ECO:0000256" key="1">
    <source>
        <dbReference type="SAM" id="MobiDB-lite"/>
    </source>
</evidence>
<dbReference type="AlphaFoldDB" id="A0A814MXE8"/>
<keyword evidence="3" id="KW-1185">Reference proteome</keyword>
<dbReference type="Proteomes" id="UP000663879">
    <property type="component" value="Unassembled WGS sequence"/>
</dbReference>
<protein>
    <submittedName>
        <fullName evidence="2">Uncharacterized protein</fullName>
    </submittedName>
</protein>
<feature type="region of interest" description="Disordered" evidence="1">
    <location>
        <begin position="1"/>
        <end position="38"/>
    </location>
</feature>
<evidence type="ECO:0000313" key="2">
    <source>
        <dbReference type="EMBL" id="CAF1085424.1"/>
    </source>
</evidence>
<sequence length="153" mass="17468">MSKRPSTDLNSTKSNKRVKRTLETTTSSFDTTTDTTEDSEHFIEFNEEDLKELKSKTNKILEKTPNDQKVTELTNLFKEILNTTSTQDRNKLGGLFTILLEYLSSNSKKIDDKLVSQISFLLSLQIDSLPPIILKNSIDLFVSQIKSQKSFNE</sequence>
<dbReference type="EMBL" id="CAJNOC010006765">
    <property type="protein sequence ID" value="CAF1085424.1"/>
    <property type="molecule type" value="Genomic_DNA"/>
</dbReference>
<reference evidence="2" key="1">
    <citation type="submission" date="2021-02" db="EMBL/GenBank/DDBJ databases">
        <authorList>
            <person name="Nowell W R."/>
        </authorList>
    </citation>
    <scope>NUCLEOTIDE SEQUENCE</scope>
    <source>
        <strain evidence="2">Ploen Becks lab</strain>
    </source>
</reference>
<proteinExistence type="predicted"/>
<accession>A0A814MXE8</accession>
<organism evidence="2 3">
    <name type="scientific">Brachionus calyciflorus</name>
    <dbReference type="NCBI Taxonomy" id="104777"/>
    <lineage>
        <taxon>Eukaryota</taxon>
        <taxon>Metazoa</taxon>
        <taxon>Spiralia</taxon>
        <taxon>Gnathifera</taxon>
        <taxon>Rotifera</taxon>
        <taxon>Eurotatoria</taxon>
        <taxon>Monogononta</taxon>
        <taxon>Pseudotrocha</taxon>
        <taxon>Ploima</taxon>
        <taxon>Brachionidae</taxon>
        <taxon>Brachionus</taxon>
    </lineage>
</organism>
<evidence type="ECO:0000313" key="3">
    <source>
        <dbReference type="Proteomes" id="UP000663879"/>
    </source>
</evidence>
<feature type="non-terminal residue" evidence="2">
    <location>
        <position position="1"/>
    </location>
</feature>
<feature type="compositionally biased region" description="Low complexity" evidence="1">
    <location>
        <begin position="23"/>
        <end position="34"/>
    </location>
</feature>
<name>A0A814MXE8_9BILA</name>
<gene>
    <name evidence="2" type="ORF">OXX778_LOCUS20402</name>
</gene>
<comment type="caution">
    <text evidence="2">The sequence shown here is derived from an EMBL/GenBank/DDBJ whole genome shotgun (WGS) entry which is preliminary data.</text>
</comment>